<evidence type="ECO:0000313" key="3">
    <source>
        <dbReference type="Proteomes" id="UP000504724"/>
    </source>
</evidence>
<keyword evidence="1" id="KW-0812">Transmembrane</keyword>
<organism evidence="2 3">
    <name type="scientific">Thiomicrorhabdus xiamenensis</name>
    <dbReference type="NCBI Taxonomy" id="2739063"/>
    <lineage>
        <taxon>Bacteria</taxon>
        <taxon>Pseudomonadati</taxon>
        <taxon>Pseudomonadota</taxon>
        <taxon>Gammaproteobacteria</taxon>
        <taxon>Thiotrichales</taxon>
        <taxon>Piscirickettsiaceae</taxon>
        <taxon>Thiomicrorhabdus</taxon>
    </lineage>
</organism>
<dbReference type="KEGG" id="txa:HQN79_06235"/>
<dbReference type="EMBL" id="CP054020">
    <property type="protein sequence ID" value="QKI89186.1"/>
    <property type="molecule type" value="Genomic_DNA"/>
</dbReference>
<feature type="transmembrane region" description="Helical" evidence="1">
    <location>
        <begin position="12"/>
        <end position="32"/>
    </location>
</feature>
<sequence>MWVQIVFDLFYMLVTSLMIGYTSSILWAWFLLPLNLPRISPLQFSGISLLITVIFTGVRTSYSPQDIVSIQANPVEYYLSDFISFTAICAFTLILGWVFQRFNDIFYPDHHLDR</sequence>
<gene>
    <name evidence="2" type="ORF">HQN79_06235</name>
</gene>
<feature type="transmembrane region" description="Helical" evidence="1">
    <location>
        <begin position="82"/>
        <end position="99"/>
    </location>
</feature>
<name>A0A7D4TAK7_9GAMM</name>
<feature type="transmembrane region" description="Helical" evidence="1">
    <location>
        <begin position="44"/>
        <end position="62"/>
    </location>
</feature>
<protein>
    <submittedName>
        <fullName evidence="2">Uncharacterized protein</fullName>
    </submittedName>
</protein>
<dbReference type="RefSeq" id="WP_173285085.1">
    <property type="nucleotide sequence ID" value="NZ_CP054020.1"/>
</dbReference>
<keyword evidence="1" id="KW-0472">Membrane</keyword>
<proteinExistence type="predicted"/>
<accession>A0A7D4TAK7</accession>
<evidence type="ECO:0000313" key="2">
    <source>
        <dbReference type="EMBL" id="QKI89186.1"/>
    </source>
</evidence>
<keyword evidence="1" id="KW-1133">Transmembrane helix</keyword>
<evidence type="ECO:0000256" key="1">
    <source>
        <dbReference type="SAM" id="Phobius"/>
    </source>
</evidence>
<dbReference type="Proteomes" id="UP000504724">
    <property type="component" value="Chromosome"/>
</dbReference>
<dbReference type="AlphaFoldDB" id="A0A7D4TAK7"/>
<reference evidence="2 3" key="1">
    <citation type="submission" date="2020-05" db="EMBL/GenBank/DDBJ databases">
        <title>Thiomicrorhabdus sediminis sp.nov. and Thiomicrorhabdus xiamenensis sp.nov., novel sulfur-oxidizing bacteria isolated from coastal sediment.</title>
        <authorList>
            <person name="Liu X."/>
        </authorList>
    </citation>
    <scope>NUCLEOTIDE SEQUENCE [LARGE SCALE GENOMIC DNA]</scope>
    <source>
        <strain evidence="2 3">G2</strain>
    </source>
</reference>
<keyword evidence="3" id="KW-1185">Reference proteome</keyword>